<evidence type="ECO:0000313" key="2">
    <source>
        <dbReference type="EMBL" id="EFP02137.1"/>
    </source>
</evidence>
<dbReference type="Proteomes" id="UP000008281">
    <property type="component" value="Unassembled WGS sequence"/>
</dbReference>
<reference evidence="2" key="1">
    <citation type="submission" date="2007-07" db="EMBL/GenBank/DDBJ databases">
        <title>PCAP assembly of the Caenorhabditis remanei genome.</title>
        <authorList>
            <consortium name="The Caenorhabditis remanei Sequencing Consortium"/>
            <person name="Wilson R.K."/>
        </authorList>
    </citation>
    <scope>NUCLEOTIDE SEQUENCE [LARGE SCALE GENOMIC DNA]</scope>
    <source>
        <strain evidence="2">PB4641</strain>
    </source>
</reference>
<evidence type="ECO:0000259" key="1">
    <source>
        <dbReference type="PROSITE" id="PS50181"/>
    </source>
</evidence>
<dbReference type="AlphaFoldDB" id="E3MHV8"/>
<dbReference type="InterPro" id="IPR001810">
    <property type="entry name" value="F-box_dom"/>
</dbReference>
<dbReference type="PROSITE" id="PS50181">
    <property type="entry name" value="FBOX"/>
    <property type="match status" value="1"/>
</dbReference>
<dbReference type="PANTHER" id="PTHR22899">
    <property type="entry name" value="CYCLIN-RELATED F-BOX FAMILY"/>
    <property type="match status" value="1"/>
</dbReference>
<feature type="domain" description="F-box" evidence="1">
    <location>
        <begin position="5"/>
        <end position="52"/>
    </location>
</feature>
<gene>
    <name evidence="2" type="ORF">CRE_25014</name>
</gene>
<dbReference type="Pfam" id="PF00646">
    <property type="entry name" value="F-box"/>
    <property type="match status" value="1"/>
</dbReference>
<dbReference type="OrthoDB" id="5908594at2759"/>
<sequence>MSTATFPLLRLPENAQRKVLNGFDAIQLINFSLLSKNAKQLAKSLNHAIDKICLYVDDVIFIRIIYDVEYQEGSIVWSLLPPRQIRGRRGTVPIYMPRRVLVVKRLHHGWLFEEIEEYQNPGLSISEWLELFPSGV</sequence>
<keyword evidence="3" id="KW-1185">Reference proteome</keyword>
<dbReference type="InterPro" id="IPR053222">
    <property type="entry name" value="Zygotic_Embryogenesis-Asso"/>
</dbReference>
<dbReference type="PANTHER" id="PTHR22899:SF1">
    <property type="entry name" value="F-BOX ASSOCIATED DOMAIN-CONTAINING PROTEIN"/>
    <property type="match status" value="1"/>
</dbReference>
<name>E3MHV8_CAERE</name>
<evidence type="ECO:0000313" key="3">
    <source>
        <dbReference type="Proteomes" id="UP000008281"/>
    </source>
</evidence>
<organism evidence="3">
    <name type="scientific">Caenorhabditis remanei</name>
    <name type="common">Caenorhabditis vulgaris</name>
    <dbReference type="NCBI Taxonomy" id="31234"/>
    <lineage>
        <taxon>Eukaryota</taxon>
        <taxon>Metazoa</taxon>
        <taxon>Ecdysozoa</taxon>
        <taxon>Nematoda</taxon>
        <taxon>Chromadorea</taxon>
        <taxon>Rhabditida</taxon>
        <taxon>Rhabditina</taxon>
        <taxon>Rhabditomorpha</taxon>
        <taxon>Rhabditoidea</taxon>
        <taxon>Rhabditidae</taxon>
        <taxon>Peloderinae</taxon>
        <taxon>Caenorhabditis</taxon>
    </lineage>
</organism>
<dbReference type="HOGENOM" id="CLU_1877367_0_0_1"/>
<protein>
    <recommendedName>
        <fullName evidence="1">F-box domain-containing protein</fullName>
    </recommendedName>
</protein>
<accession>E3MHV8</accession>
<dbReference type="InParanoid" id="E3MHV8"/>
<proteinExistence type="predicted"/>
<dbReference type="EMBL" id="DS268446">
    <property type="protein sequence ID" value="EFP02137.1"/>
    <property type="molecule type" value="Genomic_DNA"/>
</dbReference>
<dbReference type="FunCoup" id="E3MHV8">
    <property type="interactions" value="435"/>
</dbReference>